<keyword evidence="2" id="KW-1185">Reference proteome</keyword>
<dbReference type="Proteomes" id="UP000268014">
    <property type="component" value="Unassembled WGS sequence"/>
</dbReference>
<evidence type="ECO:0000313" key="3">
    <source>
        <dbReference type="WBParaSite" id="HPLM_0001663001-mRNA-1"/>
    </source>
</evidence>
<dbReference type="AlphaFoldDB" id="A0A0N4WXS1"/>
<organism evidence="3">
    <name type="scientific">Haemonchus placei</name>
    <name type="common">Barber's pole worm</name>
    <dbReference type="NCBI Taxonomy" id="6290"/>
    <lineage>
        <taxon>Eukaryota</taxon>
        <taxon>Metazoa</taxon>
        <taxon>Ecdysozoa</taxon>
        <taxon>Nematoda</taxon>
        <taxon>Chromadorea</taxon>
        <taxon>Rhabditida</taxon>
        <taxon>Rhabditina</taxon>
        <taxon>Rhabditomorpha</taxon>
        <taxon>Strongyloidea</taxon>
        <taxon>Trichostrongylidae</taxon>
        <taxon>Haemonchus</taxon>
    </lineage>
</organism>
<dbReference type="EMBL" id="UZAF01019507">
    <property type="protein sequence ID" value="VDO60865.1"/>
    <property type="molecule type" value="Genomic_DNA"/>
</dbReference>
<reference evidence="3" key="1">
    <citation type="submission" date="2017-02" db="UniProtKB">
        <authorList>
            <consortium name="WormBaseParasite"/>
        </authorList>
    </citation>
    <scope>IDENTIFICATION</scope>
</reference>
<sequence length="34" mass="4059">MVLSVELLETCRTPPALLRRTTMLVREQRRLCWS</sequence>
<protein>
    <submittedName>
        <fullName evidence="1 3">Uncharacterized protein</fullName>
    </submittedName>
</protein>
<evidence type="ECO:0000313" key="2">
    <source>
        <dbReference type="Proteomes" id="UP000268014"/>
    </source>
</evidence>
<dbReference type="WBParaSite" id="HPLM_0001663001-mRNA-1">
    <property type="protein sequence ID" value="HPLM_0001663001-mRNA-1"/>
    <property type="gene ID" value="HPLM_0001663001"/>
</dbReference>
<name>A0A0N4WXS1_HAEPC</name>
<gene>
    <name evidence="1" type="ORF">HPLM_LOCUS16622</name>
</gene>
<accession>A0A0N4WXS1</accession>
<proteinExistence type="predicted"/>
<evidence type="ECO:0000313" key="1">
    <source>
        <dbReference type="EMBL" id="VDO60865.1"/>
    </source>
</evidence>
<reference evidence="1 2" key="2">
    <citation type="submission" date="2018-11" db="EMBL/GenBank/DDBJ databases">
        <authorList>
            <consortium name="Pathogen Informatics"/>
        </authorList>
    </citation>
    <scope>NUCLEOTIDE SEQUENCE [LARGE SCALE GENOMIC DNA]</scope>
    <source>
        <strain evidence="1 2">MHpl1</strain>
    </source>
</reference>